<dbReference type="Proteomes" id="UP001589810">
    <property type="component" value="Unassembled WGS sequence"/>
</dbReference>
<dbReference type="InterPro" id="IPR029058">
    <property type="entry name" value="AB_hydrolase_fold"/>
</dbReference>
<keyword evidence="1 4" id="KW-0378">Hydrolase</keyword>
<organism evidence="4 5">
    <name type="scientific">Kutzneria chonburiensis</name>
    <dbReference type="NCBI Taxonomy" id="1483604"/>
    <lineage>
        <taxon>Bacteria</taxon>
        <taxon>Bacillati</taxon>
        <taxon>Actinomycetota</taxon>
        <taxon>Actinomycetes</taxon>
        <taxon>Pseudonocardiales</taxon>
        <taxon>Pseudonocardiaceae</taxon>
        <taxon>Kutzneria</taxon>
    </lineage>
</organism>
<keyword evidence="3" id="KW-0443">Lipid metabolism</keyword>
<dbReference type="PANTHER" id="PTHR10272">
    <property type="entry name" value="PLATELET-ACTIVATING FACTOR ACETYLHYDROLASE"/>
    <property type="match status" value="1"/>
</dbReference>
<sequence length="345" mass="36469">MIGPVTNILTSVALVAASATGIQLPAPTGVFPVGASTLHLVDHSRADLWVPSEPRELMVSLYYPAFPGGRSVPYATEAETTLLARSLGLPPAAGPAFAAARTNSHSGIPLPGKHPLVLLSPGLGAPRYTLTTLAEDLASHGYLVASIDHAYESAGTLFPGNRMLTCIACTATDLRPLEVNRGRDASFVVDQLVSRFPGLIDVSRIGMAGHSIGGASALAAMEQDPRIKSGVNMDGSFHVVATTHRPFLMLGSDLHRPGGVDPTWDQVYPQLDGWKRWLTVTGSSHYSFTDAPTLFPQIGLPSPGPGRAIAITRDYVLAFFDQTLRGRAEPILDGPTAGNPEVVFH</sequence>
<dbReference type="Gene3D" id="3.40.50.1820">
    <property type="entry name" value="alpha/beta hydrolase"/>
    <property type="match status" value="1"/>
</dbReference>
<keyword evidence="5" id="KW-1185">Reference proteome</keyword>
<evidence type="ECO:0000256" key="1">
    <source>
        <dbReference type="ARBA" id="ARBA00022801"/>
    </source>
</evidence>
<name>A0ABV6MZG5_9PSEU</name>
<evidence type="ECO:0000256" key="3">
    <source>
        <dbReference type="ARBA" id="ARBA00023098"/>
    </source>
</evidence>
<keyword evidence="2" id="KW-0442">Lipid degradation</keyword>
<gene>
    <name evidence="4" type="ORF">ACFFH7_27185</name>
</gene>
<dbReference type="GO" id="GO:0016787">
    <property type="term" value="F:hydrolase activity"/>
    <property type="evidence" value="ECO:0007669"/>
    <property type="project" value="UniProtKB-KW"/>
</dbReference>
<evidence type="ECO:0000256" key="2">
    <source>
        <dbReference type="ARBA" id="ARBA00022963"/>
    </source>
</evidence>
<evidence type="ECO:0000313" key="5">
    <source>
        <dbReference type="Proteomes" id="UP001589810"/>
    </source>
</evidence>
<reference evidence="4 5" key="1">
    <citation type="submission" date="2024-09" db="EMBL/GenBank/DDBJ databases">
        <authorList>
            <person name="Sun Q."/>
            <person name="Mori K."/>
        </authorList>
    </citation>
    <scope>NUCLEOTIDE SEQUENCE [LARGE SCALE GENOMIC DNA]</scope>
    <source>
        <strain evidence="4 5">TBRC 1432</strain>
    </source>
</reference>
<dbReference type="PANTHER" id="PTHR10272:SF0">
    <property type="entry name" value="PLATELET-ACTIVATING FACTOR ACETYLHYDROLASE"/>
    <property type="match status" value="1"/>
</dbReference>
<comment type="caution">
    <text evidence="4">The sequence shown here is derived from an EMBL/GenBank/DDBJ whole genome shotgun (WGS) entry which is preliminary data.</text>
</comment>
<dbReference type="Pfam" id="PF03403">
    <property type="entry name" value="PAF-AH_p_II"/>
    <property type="match status" value="2"/>
</dbReference>
<evidence type="ECO:0000313" key="4">
    <source>
        <dbReference type="EMBL" id="MFC0545221.1"/>
    </source>
</evidence>
<proteinExistence type="predicted"/>
<protein>
    <submittedName>
        <fullName evidence="4">Alpha/beta hydrolase family protein</fullName>
    </submittedName>
</protein>
<dbReference type="SUPFAM" id="SSF53474">
    <property type="entry name" value="alpha/beta-Hydrolases"/>
    <property type="match status" value="1"/>
</dbReference>
<dbReference type="RefSeq" id="WP_273934966.1">
    <property type="nucleotide sequence ID" value="NZ_CP097263.1"/>
</dbReference>
<dbReference type="EMBL" id="JBHLUD010000009">
    <property type="protein sequence ID" value="MFC0545221.1"/>
    <property type="molecule type" value="Genomic_DNA"/>
</dbReference>
<accession>A0ABV6MZG5</accession>